<sequence length="224" mass="23705">MFHARPAVRSADLAGRGLSLIINRVYGQGAPRPLHPRGQSSRATWQVTAQGLAPLGVPVLDGGTRDCVVRHSRAVGLPGTLPDIEGLAIRLEGQDGGDLLLAGTGSGILTRYALVPRRRDGVCSTLLPMRTPTGAVLLRASPAPADNATWHLSWARPAGTWHTFGRLTLHADAVPPTPFDPINGLPTGLSQYDVVARLRNPAYIRAAMQRSSPAGSPHHAAELD</sequence>
<accession>A0A444B305</accession>
<organism evidence="1 2">
    <name type="scientific">Janibacter hoylei PVAS-1</name>
    <dbReference type="NCBI Taxonomy" id="1210046"/>
    <lineage>
        <taxon>Bacteria</taxon>
        <taxon>Bacillati</taxon>
        <taxon>Actinomycetota</taxon>
        <taxon>Actinomycetes</taxon>
        <taxon>Micrococcales</taxon>
        <taxon>Intrasporangiaceae</taxon>
        <taxon>Janibacter</taxon>
    </lineage>
</organism>
<dbReference type="GO" id="GO:0020037">
    <property type="term" value="F:heme binding"/>
    <property type="evidence" value="ECO:0007669"/>
    <property type="project" value="InterPro"/>
</dbReference>
<dbReference type="Proteomes" id="UP000288711">
    <property type="component" value="Unassembled WGS sequence"/>
</dbReference>
<evidence type="ECO:0008006" key="3">
    <source>
        <dbReference type="Google" id="ProtNLM"/>
    </source>
</evidence>
<dbReference type="InterPro" id="IPR020835">
    <property type="entry name" value="Catalase_sf"/>
</dbReference>
<name>A0A444B305_9MICO</name>
<dbReference type="EMBL" id="PIPF01000010">
    <property type="protein sequence ID" value="RWU82755.1"/>
    <property type="molecule type" value="Genomic_DNA"/>
</dbReference>
<comment type="caution">
    <text evidence="1">The sequence shown here is derived from an EMBL/GenBank/DDBJ whole genome shotgun (WGS) entry which is preliminary data.</text>
</comment>
<reference evidence="1 2" key="1">
    <citation type="journal article" date="2009" name="Int. J. Syst. Evol. Microbiol.">
        <title>Janibacter hoylei sp. nov., Bacillus isronensis sp. nov. and Bacillus aryabhattai sp. nov., isolated from cryotubes used for collecting air from the upper atmosphere.</title>
        <authorList>
            <person name="Shivaji S."/>
            <person name="Chaturvedi P."/>
            <person name="Begum Z."/>
            <person name="Pindi P.K."/>
            <person name="Manorama R."/>
            <person name="Padmanaban D.A."/>
            <person name="Shouche Y.S."/>
            <person name="Pawar S."/>
            <person name="Vaishampayan P."/>
            <person name="Dutt C.B."/>
            <person name="Datta G.N."/>
            <person name="Manchanda R.K."/>
            <person name="Rao U.R."/>
            <person name="Bhargava P.M."/>
            <person name="Narlikar J.V."/>
        </authorList>
    </citation>
    <scope>NUCLEOTIDE SEQUENCE [LARGE SCALE GENOMIC DNA]</scope>
    <source>
        <strain evidence="1 2">PVAS-1</strain>
    </source>
</reference>
<dbReference type="AlphaFoldDB" id="A0A444B305"/>
<dbReference type="RefSeq" id="WP_128277308.1">
    <property type="nucleotide sequence ID" value="NZ_PIPF01000010.1"/>
</dbReference>
<proteinExistence type="predicted"/>
<evidence type="ECO:0000313" key="1">
    <source>
        <dbReference type="EMBL" id="RWU82755.1"/>
    </source>
</evidence>
<keyword evidence="2" id="KW-1185">Reference proteome</keyword>
<protein>
    <recommendedName>
        <fullName evidence="3">Phosphodiesterase</fullName>
    </recommendedName>
</protein>
<dbReference type="SUPFAM" id="SSF56634">
    <property type="entry name" value="Heme-dependent catalase-like"/>
    <property type="match status" value="1"/>
</dbReference>
<evidence type="ECO:0000313" key="2">
    <source>
        <dbReference type="Proteomes" id="UP000288711"/>
    </source>
</evidence>
<gene>
    <name evidence="1" type="ORF">CWN80_11470</name>
</gene>